<evidence type="ECO:0000256" key="1">
    <source>
        <dbReference type="SAM" id="MobiDB-lite"/>
    </source>
</evidence>
<name>A0A427AVK7_ENSVE</name>
<dbReference type="AlphaFoldDB" id="A0A427AVK7"/>
<sequence length="70" mass="7399">MAVRGKEDAGDGKRAAIVVEGGRAMALKEDVGSDKGSNDRWLYIRVEEDGDNDTNKGDDNSVGGSKTARS</sequence>
<comment type="caution">
    <text evidence="2">The sequence shown here is derived from an EMBL/GenBank/DDBJ whole genome shotgun (WGS) entry which is preliminary data.</text>
</comment>
<dbReference type="EMBL" id="AMZH03001184">
    <property type="protein sequence ID" value="RRT80290.1"/>
    <property type="molecule type" value="Genomic_DNA"/>
</dbReference>
<reference evidence="2 3" key="1">
    <citation type="journal article" date="2014" name="Agronomy (Basel)">
        <title>A Draft Genome Sequence for Ensete ventricosum, the Drought-Tolerant Tree Against Hunger.</title>
        <authorList>
            <person name="Harrison J."/>
            <person name="Moore K.A."/>
            <person name="Paszkiewicz K."/>
            <person name="Jones T."/>
            <person name="Grant M."/>
            <person name="Ambacheew D."/>
            <person name="Muzemil S."/>
            <person name="Studholme D.J."/>
        </authorList>
    </citation>
    <scope>NUCLEOTIDE SEQUENCE [LARGE SCALE GENOMIC DNA]</scope>
</reference>
<protein>
    <submittedName>
        <fullName evidence="2">Uncharacterized protein</fullName>
    </submittedName>
</protein>
<gene>
    <name evidence="2" type="ORF">B296_00013229</name>
</gene>
<accession>A0A427AVK7</accession>
<evidence type="ECO:0000313" key="2">
    <source>
        <dbReference type="EMBL" id="RRT80290.1"/>
    </source>
</evidence>
<feature type="region of interest" description="Disordered" evidence="1">
    <location>
        <begin position="46"/>
        <end position="70"/>
    </location>
</feature>
<organism evidence="2 3">
    <name type="scientific">Ensete ventricosum</name>
    <name type="common">Abyssinian banana</name>
    <name type="synonym">Musa ensete</name>
    <dbReference type="NCBI Taxonomy" id="4639"/>
    <lineage>
        <taxon>Eukaryota</taxon>
        <taxon>Viridiplantae</taxon>
        <taxon>Streptophyta</taxon>
        <taxon>Embryophyta</taxon>
        <taxon>Tracheophyta</taxon>
        <taxon>Spermatophyta</taxon>
        <taxon>Magnoliopsida</taxon>
        <taxon>Liliopsida</taxon>
        <taxon>Zingiberales</taxon>
        <taxon>Musaceae</taxon>
        <taxon>Ensete</taxon>
    </lineage>
</organism>
<evidence type="ECO:0000313" key="3">
    <source>
        <dbReference type="Proteomes" id="UP000287651"/>
    </source>
</evidence>
<dbReference type="Proteomes" id="UP000287651">
    <property type="component" value="Unassembled WGS sequence"/>
</dbReference>
<proteinExistence type="predicted"/>